<gene>
    <name evidence="1" type="ORF">A3G60_02240</name>
</gene>
<evidence type="ECO:0000313" key="2">
    <source>
        <dbReference type="Proteomes" id="UP000178996"/>
    </source>
</evidence>
<protein>
    <submittedName>
        <fullName evidence="1">Uncharacterized protein</fullName>
    </submittedName>
</protein>
<dbReference type="AlphaFoldDB" id="A0A1G2H371"/>
<organism evidence="1 2">
    <name type="scientific">Candidatus Ryanbacteria bacterium RIFCSPLOWO2_12_FULL_47_9c</name>
    <dbReference type="NCBI Taxonomy" id="1802131"/>
    <lineage>
        <taxon>Bacteria</taxon>
        <taxon>Candidatus Ryaniibacteriota</taxon>
    </lineage>
</organism>
<dbReference type="Proteomes" id="UP000178996">
    <property type="component" value="Unassembled WGS sequence"/>
</dbReference>
<proteinExistence type="predicted"/>
<reference evidence="1 2" key="1">
    <citation type="journal article" date="2016" name="Nat. Commun.">
        <title>Thousands of microbial genomes shed light on interconnected biogeochemical processes in an aquifer system.</title>
        <authorList>
            <person name="Anantharaman K."/>
            <person name="Brown C.T."/>
            <person name="Hug L.A."/>
            <person name="Sharon I."/>
            <person name="Castelle C.J."/>
            <person name="Probst A.J."/>
            <person name="Thomas B.C."/>
            <person name="Singh A."/>
            <person name="Wilkins M.J."/>
            <person name="Karaoz U."/>
            <person name="Brodie E.L."/>
            <person name="Williams K.H."/>
            <person name="Hubbard S.S."/>
            <person name="Banfield J.F."/>
        </authorList>
    </citation>
    <scope>NUCLEOTIDE SEQUENCE [LARGE SCALE GENOMIC DNA]</scope>
</reference>
<sequence length="77" mass="9133">MLVKLVQIPIHARPQKIKQLRNLLLIPLFPAWRAAIWFKLKPELTALQHRLTVVRIFRHQAHLGQARRLFEDLALIQ</sequence>
<evidence type="ECO:0000313" key="1">
    <source>
        <dbReference type="EMBL" id="OGZ56428.1"/>
    </source>
</evidence>
<dbReference type="EMBL" id="MHOB01000051">
    <property type="protein sequence ID" value="OGZ56428.1"/>
    <property type="molecule type" value="Genomic_DNA"/>
</dbReference>
<accession>A0A1G2H371</accession>
<comment type="caution">
    <text evidence="1">The sequence shown here is derived from an EMBL/GenBank/DDBJ whole genome shotgun (WGS) entry which is preliminary data.</text>
</comment>
<name>A0A1G2H371_9BACT</name>